<dbReference type="GeneID" id="54563242"/>
<evidence type="ECO:0008006" key="3">
    <source>
        <dbReference type="Google" id="ProtNLM"/>
    </source>
</evidence>
<sequence length="207" mass="23282">MPATEVLSAPFKPDTNPQQLLRVVEPLPTVGRVFSGFVHGRPNQMRAFLDWDSVEAHEAFNASDIFPPFVEDFKSKVAGPFTLWHVDFKPSLEALHNTQTAPVTEVLTFYFAGTPPADFMEKAFAFREVLAQQTGFVDVALGVAHEEVEFEGEKGHPLVVLVGWKSEQDWKTFAESEEYKEKNPGWSLEKGVLRGFEMEVVTLEPLK</sequence>
<protein>
    <recommendedName>
        <fullName evidence="3">ABM domain-containing protein</fullName>
    </recommendedName>
</protein>
<proteinExistence type="predicted"/>
<dbReference type="Gene3D" id="3.30.70.100">
    <property type="match status" value="2"/>
</dbReference>
<keyword evidence="2" id="KW-1185">Reference proteome</keyword>
<dbReference type="OrthoDB" id="3830579at2759"/>
<dbReference type="AlphaFoldDB" id="A0A6A6BW26"/>
<dbReference type="EMBL" id="ML993644">
    <property type="protein sequence ID" value="KAF2158997.1"/>
    <property type="molecule type" value="Genomic_DNA"/>
</dbReference>
<name>A0A6A6BW26_ZASCE</name>
<gene>
    <name evidence="1" type="ORF">M409DRAFT_30532</name>
</gene>
<dbReference type="SUPFAM" id="SSF54909">
    <property type="entry name" value="Dimeric alpha+beta barrel"/>
    <property type="match status" value="2"/>
</dbReference>
<dbReference type="RefSeq" id="XP_033659886.1">
    <property type="nucleotide sequence ID" value="XM_033809970.1"/>
</dbReference>
<organism evidence="1 2">
    <name type="scientific">Zasmidium cellare ATCC 36951</name>
    <dbReference type="NCBI Taxonomy" id="1080233"/>
    <lineage>
        <taxon>Eukaryota</taxon>
        <taxon>Fungi</taxon>
        <taxon>Dikarya</taxon>
        <taxon>Ascomycota</taxon>
        <taxon>Pezizomycotina</taxon>
        <taxon>Dothideomycetes</taxon>
        <taxon>Dothideomycetidae</taxon>
        <taxon>Mycosphaerellales</taxon>
        <taxon>Mycosphaerellaceae</taxon>
        <taxon>Zasmidium</taxon>
    </lineage>
</organism>
<dbReference type="Proteomes" id="UP000799537">
    <property type="component" value="Unassembled WGS sequence"/>
</dbReference>
<reference evidence="1" key="1">
    <citation type="journal article" date="2020" name="Stud. Mycol.">
        <title>101 Dothideomycetes genomes: a test case for predicting lifestyles and emergence of pathogens.</title>
        <authorList>
            <person name="Haridas S."/>
            <person name="Albert R."/>
            <person name="Binder M."/>
            <person name="Bloem J."/>
            <person name="Labutti K."/>
            <person name="Salamov A."/>
            <person name="Andreopoulos B."/>
            <person name="Baker S."/>
            <person name="Barry K."/>
            <person name="Bills G."/>
            <person name="Bluhm B."/>
            <person name="Cannon C."/>
            <person name="Castanera R."/>
            <person name="Culley D."/>
            <person name="Daum C."/>
            <person name="Ezra D."/>
            <person name="Gonzalez J."/>
            <person name="Henrissat B."/>
            <person name="Kuo A."/>
            <person name="Liang C."/>
            <person name="Lipzen A."/>
            <person name="Lutzoni F."/>
            <person name="Magnuson J."/>
            <person name="Mondo S."/>
            <person name="Nolan M."/>
            <person name="Ohm R."/>
            <person name="Pangilinan J."/>
            <person name="Park H.-J."/>
            <person name="Ramirez L."/>
            <person name="Alfaro M."/>
            <person name="Sun H."/>
            <person name="Tritt A."/>
            <person name="Yoshinaga Y."/>
            <person name="Zwiers L.-H."/>
            <person name="Turgeon B."/>
            <person name="Goodwin S."/>
            <person name="Spatafora J."/>
            <person name="Crous P."/>
            <person name="Grigoriev I."/>
        </authorList>
    </citation>
    <scope>NUCLEOTIDE SEQUENCE</scope>
    <source>
        <strain evidence="1">ATCC 36951</strain>
    </source>
</reference>
<accession>A0A6A6BW26</accession>
<evidence type="ECO:0000313" key="2">
    <source>
        <dbReference type="Proteomes" id="UP000799537"/>
    </source>
</evidence>
<evidence type="ECO:0000313" key="1">
    <source>
        <dbReference type="EMBL" id="KAF2158997.1"/>
    </source>
</evidence>
<dbReference type="InterPro" id="IPR011008">
    <property type="entry name" value="Dimeric_a/b-barrel"/>
</dbReference>